<feature type="region of interest" description="Disordered" evidence="1">
    <location>
        <begin position="165"/>
        <end position="191"/>
    </location>
</feature>
<feature type="compositionally biased region" description="Low complexity" evidence="1">
    <location>
        <begin position="32"/>
        <end position="47"/>
    </location>
</feature>
<protein>
    <submittedName>
        <fullName evidence="2">Uncharacterized protein</fullName>
    </submittedName>
</protein>
<evidence type="ECO:0000256" key="1">
    <source>
        <dbReference type="SAM" id="MobiDB-lite"/>
    </source>
</evidence>
<dbReference type="OrthoDB" id="4825861at2759"/>
<evidence type="ECO:0000313" key="3">
    <source>
        <dbReference type="Proteomes" id="UP000283895"/>
    </source>
</evidence>
<reference evidence="2 3" key="1">
    <citation type="submission" date="2015-09" db="EMBL/GenBank/DDBJ databases">
        <title>Host preference determinants of Valsa canker pathogens revealed by comparative genomics.</title>
        <authorList>
            <person name="Yin Z."/>
            <person name="Huang L."/>
        </authorList>
    </citation>
    <scope>NUCLEOTIDE SEQUENCE [LARGE SCALE GENOMIC DNA]</scope>
    <source>
        <strain evidence="2 3">03-1</strain>
    </source>
</reference>
<dbReference type="Proteomes" id="UP000283895">
    <property type="component" value="Unassembled WGS sequence"/>
</dbReference>
<evidence type="ECO:0000313" key="2">
    <source>
        <dbReference type="EMBL" id="ROW12119.1"/>
    </source>
</evidence>
<keyword evidence="3" id="KW-1185">Reference proteome</keyword>
<gene>
    <name evidence="2" type="ORF">VMCG_00724</name>
</gene>
<proteinExistence type="predicted"/>
<accession>A0A423X804</accession>
<sequence>MAIRDTWNRIVRKSVRSSTSSSGGRSDDGHSDPTTAATPTPTTTKPTRPGLSQKTSWRSNHNNHNHNHNHNNNGTNGKEKDHASPPTSSSKPLLMHRPLSFFRPNHPMYRQMTEQNLQYQEALSTYTMQFGRSRPSSRGAMSDFSDISPCHSRAGSIDYGYGYGGGGGGGATSPHGHRRMSSALGPKDEER</sequence>
<dbReference type="AlphaFoldDB" id="A0A423X804"/>
<comment type="caution">
    <text evidence="2">The sequence shown here is derived from an EMBL/GenBank/DDBJ whole genome shotgun (WGS) entry which is preliminary data.</text>
</comment>
<dbReference type="EMBL" id="LKEA01000001">
    <property type="protein sequence ID" value="ROW12119.1"/>
    <property type="molecule type" value="Genomic_DNA"/>
</dbReference>
<name>A0A423X804_9PEZI</name>
<feature type="region of interest" description="Disordered" evidence="1">
    <location>
        <begin position="1"/>
        <end position="95"/>
    </location>
</feature>
<organism evidence="2 3">
    <name type="scientific">Cytospora schulzeri</name>
    <dbReference type="NCBI Taxonomy" id="448051"/>
    <lineage>
        <taxon>Eukaryota</taxon>
        <taxon>Fungi</taxon>
        <taxon>Dikarya</taxon>
        <taxon>Ascomycota</taxon>
        <taxon>Pezizomycotina</taxon>
        <taxon>Sordariomycetes</taxon>
        <taxon>Sordariomycetidae</taxon>
        <taxon>Diaporthales</taxon>
        <taxon>Cytosporaceae</taxon>
        <taxon>Cytospora</taxon>
    </lineage>
</organism>
<feature type="compositionally biased region" description="Polar residues" evidence="1">
    <location>
        <begin position="50"/>
        <end position="59"/>
    </location>
</feature>